<gene>
    <name evidence="1" type="ORF">KGM_211099</name>
</gene>
<evidence type="ECO:0000313" key="1">
    <source>
        <dbReference type="EMBL" id="OWR41870.1"/>
    </source>
</evidence>
<dbReference type="InParanoid" id="A0A212EK69"/>
<dbReference type="Proteomes" id="UP000007151">
    <property type="component" value="Unassembled WGS sequence"/>
</dbReference>
<comment type="caution">
    <text evidence="1">The sequence shown here is derived from an EMBL/GenBank/DDBJ whole genome shotgun (WGS) entry which is preliminary data.</text>
</comment>
<proteinExistence type="predicted"/>
<keyword evidence="2" id="KW-1185">Reference proteome</keyword>
<sequence length="96" mass="10567">MAHPSGITKSVRAAPAPHLEHCISLCGAVAAEWHRSVPRPCPDAILHNTLRTSAPYPHYYDAKIAVRIFGSDPGLAKSFLTNGPRHIRCFYMVFVT</sequence>
<name>A0A212EK69_DANPL</name>
<dbReference type="KEGG" id="dpl:KGM_211099"/>
<protein>
    <submittedName>
        <fullName evidence="1">Uncharacterized protein</fullName>
    </submittedName>
</protein>
<dbReference type="EMBL" id="AGBW02014319">
    <property type="protein sequence ID" value="OWR41870.1"/>
    <property type="molecule type" value="Genomic_DNA"/>
</dbReference>
<organism evidence="1 2">
    <name type="scientific">Danaus plexippus plexippus</name>
    <dbReference type="NCBI Taxonomy" id="278856"/>
    <lineage>
        <taxon>Eukaryota</taxon>
        <taxon>Metazoa</taxon>
        <taxon>Ecdysozoa</taxon>
        <taxon>Arthropoda</taxon>
        <taxon>Hexapoda</taxon>
        <taxon>Insecta</taxon>
        <taxon>Pterygota</taxon>
        <taxon>Neoptera</taxon>
        <taxon>Endopterygota</taxon>
        <taxon>Lepidoptera</taxon>
        <taxon>Glossata</taxon>
        <taxon>Ditrysia</taxon>
        <taxon>Papilionoidea</taxon>
        <taxon>Nymphalidae</taxon>
        <taxon>Danainae</taxon>
        <taxon>Danaini</taxon>
        <taxon>Danaina</taxon>
        <taxon>Danaus</taxon>
        <taxon>Danaus</taxon>
    </lineage>
</organism>
<dbReference type="AlphaFoldDB" id="A0A212EK69"/>
<evidence type="ECO:0000313" key="2">
    <source>
        <dbReference type="Proteomes" id="UP000007151"/>
    </source>
</evidence>
<reference evidence="1 2" key="1">
    <citation type="journal article" date="2011" name="Cell">
        <title>The monarch butterfly genome yields insights into long-distance migration.</title>
        <authorList>
            <person name="Zhan S."/>
            <person name="Merlin C."/>
            <person name="Boore J.L."/>
            <person name="Reppert S.M."/>
        </authorList>
    </citation>
    <scope>NUCLEOTIDE SEQUENCE [LARGE SCALE GENOMIC DNA]</scope>
    <source>
        <strain evidence="1">F-2</strain>
    </source>
</reference>
<accession>A0A212EK69</accession>